<comment type="caution">
    <text evidence="1">The sequence shown here is derived from an EMBL/GenBank/DDBJ whole genome shotgun (WGS) entry which is preliminary data.</text>
</comment>
<proteinExistence type="predicted"/>
<evidence type="ECO:0000313" key="1">
    <source>
        <dbReference type="EMBL" id="OGK42028.1"/>
    </source>
</evidence>
<sequence length="98" mass="11513">MKIVRLLSSDDKVIRTQISLTTVLKKLIEDKASLRGESLSEYLRKAAMLKILLEEDEKEELEKLTDMVIGSVNLKKHPYWSTPKKVRSWVRNLRSEWK</sequence>
<protein>
    <recommendedName>
        <fullName evidence="3">Ribbon-helix-helix protein CopG domain-containing protein</fullName>
    </recommendedName>
</protein>
<reference evidence="1 2" key="1">
    <citation type="journal article" date="2016" name="Nat. Commun.">
        <title>Thousands of microbial genomes shed light on interconnected biogeochemical processes in an aquifer system.</title>
        <authorList>
            <person name="Anantharaman K."/>
            <person name="Brown C.T."/>
            <person name="Hug L.A."/>
            <person name="Sharon I."/>
            <person name="Castelle C.J."/>
            <person name="Probst A.J."/>
            <person name="Thomas B.C."/>
            <person name="Singh A."/>
            <person name="Wilkins M.J."/>
            <person name="Karaoz U."/>
            <person name="Brodie E.L."/>
            <person name="Williams K.H."/>
            <person name="Hubbard S.S."/>
            <person name="Banfield J.F."/>
        </authorList>
    </citation>
    <scope>NUCLEOTIDE SEQUENCE [LARGE SCALE GENOMIC DNA]</scope>
</reference>
<evidence type="ECO:0000313" key="2">
    <source>
        <dbReference type="Proteomes" id="UP000177698"/>
    </source>
</evidence>
<evidence type="ECO:0008006" key="3">
    <source>
        <dbReference type="Google" id="ProtNLM"/>
    </source>
</evidence>
<dbReference type="EMBL" id="MGAG01000006">
    <property type="protein sequence ID" value="OGK42028.1"/>
    <property type="molecule type" value="Genomic_DNA"/>
</dbReference>
<accession>A0A1F7IF93</accession>
<dbReference type="AlphaFoldDB" id="A0A1F7IF93"/>
<dbReference type="Proteomes" id="UP000177698">
    <property type="component" value="Unassembled WGS sequence"/>
</dbReference>
<organism evidence="1 2">
    <name type="scientific">Candidatus Roizmanbacteria bacterium RIFCSPLOWO2_01_FULL_37_12</name>
    <dbReference type="NCBI Taxonomy" id="1802056"/>
    <lineage>
        <taxon>Bacteria</taxon>
        <taxon>Candidatus Roizmaniibacteriota</taxon>
    </lineage>
</organism>
<name>A0A1F7IF93_9BACT</name>
<dbReference type="STRING" id="1802056.A2954_03480"/>
<gene>
    <name evidence="1" type="ORF">A2954_03480</name>
</gene>